<proteinExistence type="predicted"/>
<name>T1FII9_HELRO</name>
<dbReference type="GeneID" id="20208638"/>
<evidence type="ECO:0000313" key="3">
    <source>
        <dbReference type="Proteomes" id="UP000015101"/>
    </source>
</evidence>
<dbReference type="EnsemblMetazoa" id="HelroT182639">
    <property type="protein sequence ID" value="HelroP182639"/>
    <property type="gene ID" value="HelroG182639"/>
</dbReference>
<reference evidence="2" key="3">
    <citation type="submission" date="2015-06" db="UniProtKB">
        <authorList>
            <consortium name="EnsemblMetazoa"/>
        </authorList>
    </citation>
    <scope>IDENTIFICATION</scope>
</reference>
<reference evidence="3" key="1">
    <citation type="submission" date="2012-12" db="EMBL/GenBank/DDBJ databases">
        <authorList>
            <person name="Hellsten U."/>
            <person name="Grimwood J."/>
            <person name="Chapman J.A."/>
            <person name="Shapiro H."/>
            <person name="Aerts A."/>
            <person name="Otillar R.P."/>
            <person name="Terry A.Y."/>
            <person name="Boore J.L."/>
            <person name="Simakov O."/>
            <person name="Marletaz F."/>
            <person name="Cho S.-J."/>
            <person name="Edsinger-Gonzales E."/>
            <person name="Havlak P."/>
            <person name="Kuo D.-H."/>
            <person name="Larsson T."/>
            <person name="Lv J."/>
            <person name="Arendt D."/>
            <person name="Savage R."/>
            <person name="Osoegawa K."/>
            <person name="de Jong P."/>
            <person name="Lindberg D.R."/>
            <person name="Seaver E.C."/>
            <person name="Weisblat D.A."/>
            <person name="Putnam N.H."/>
            <person name="Grigoriev I.V."/>
            <person name="Rokhsar D.S."/>
        </authorList>
    </citation>
    <scope>NUCLEOTIDE SEQUENCE</scope>
</reference>
<accession>T1FII9</accession>
<dbReference type="Proteomes" id="UP000015101">
    <property type="component" value="Unassembled WGS sequence"/>
</dbReference>
<dbReference type="InParanoid" id="T1FII9"/>
<reference evidence="1 3" key="2">
    <citation type="journal article" date="2013" name="Nature">
        <title>Insights into bilaterian evolution from three spiralian genomes.</title>
        <authorList>
            <person name="Simakov O."/>
            <person name="Marletaz F."/>
            <person name="Cho S.J."/>
            <person name="Edsinger-Gonzales E."/>
            <person name="Havlak P."/>
            <person name="Hellsten U."/>
            <person name="Kuo D.H."/>
            <person name="Larsson T."/>
            <person name="Lv J."/>
            <person name="Arendt D."/>
            <person name="Savage R."/>
            <person name="Osoegawa K."/>
            <person name="de Jong P."/>
            <person name="Grimwood J."/>
            <person name="Chapman J.A."/>
            <person name="Shapiro H."/>
            <person name="Aerts A."/>
            <person name="Otillar R.P."/>
            <person name="Terry A.Y."/>
            <person name="Boore J.L."/>
            <person name="Grigoriev I.V."/>
            <person name="Lindberg D.R."/>
            <person name="Seaver E.C."/>
            <person name="Weisblat D.A."/>
            <person name="Putnam N.H."/>
            <person name="Rokhsar D.S."/>
        </authorList>
    </citation>
    <scope>NUCLEOTIDE SEQUENCE</scope>
</reference>
<dbReference type="HOGENOM" id="CLU_1534246_0_0_1"/>
<dbReference type="KEGG" id="hro:HELRODRAFT_182639"/>
<dbReference type="RefSeq" id="XP_009031131.1">
    <property type="nucleotide sequence ID" value="XM_009032883.1"/>
</dbReference>
<dbReference type="EMBL" id="AMQM01008294">
    <property type="status" value="NOT_ANNOTATED_CDS"/>
    <property type="molecule type" value="Genomic_DNA"/>
</dbReference>
<dbReference type="EMBL" id="KB097747">
    <property type="protein sequence ID" value="ESN90806.1"/>
    <property type="molecule type" value="Genomic_DNA"/>
</dbReference>
<evidence type="ECO:0000313" key="1">
    <source>
        <dbReference type="EMBL" id="ESN90806.1"/>
    </source>
</evidence>
<sequence length="175" mass="20054">MTAITIFIIIIWILFHPISLRTGKIKVTINNFSSPKVFLKSLSQPKGHIDSCSGFSRAPFQFFKTFDWIPSFPGAFPQVRQSMAVLSLFLADRIGLIDFLMQPEYCCRSPFSNAGTSRAVCWIRFKAAPTFSKPLMNCWVFWVVDTSSITAWAPLFFLEKFNFFGLRRIMLTTRA</sequence>
<keyword evidence="3" id="KW-1185">Reference proteome</keyword>
<dbReference type="AlphaFoldDB" id="T1FII9"/>
<gene>
    <name evidence="2" type="primary">20208638</name>
    <name evidence="1" type="ORF">HELRODRAFT_182639</name>
</gene>
<evidence type="ECO:0000313" key="2">
    <source>
        <dbReference type="EnsemblMetazoa" id="HelroP182639"/>
    </source>
</evidence>
<dbReference type="CTD" id="20208638"/>
<organism evidence="2 3">
    <name type="scientific">Helobdella robusta</name>
    <name type="common">Californian leech</name>
    <dbReference type="NCBI Taxonomy" id="6412"/>
    <lineage>
        <taxon>Eukaryota</taxon>
        <taxon>Metazoa</taxon>
        <taxon>Spiralia</taxon>
        <taxon>Lophotrochozoa</taxon>
        <taxon>Annelida</taxon>
        <taxon>Clitellata</taxon>
        <taxon>Hirudinea</taxon>
        <taxon>Rhynchobdellida</taxon>
        <taxon>Glossiphoniidae</taxon>
        <taxon>Helobdella</taxon>
    </lineage>
</organism>
<protein>
    <submittedName>
        <fullName evidence="1 2">Uncharacterized protein</fullName>
    </submittedName>
</protein>